<sequence length="73" mass="8208">MLLPRWFVLHSVLKRSLRECTQDTTSLFSYVINEGIVASSEMHFYITIKTTTVETGGITILTNPTADAMITIE</sequence>
<keyword evidence="2" id="KW-1185">Reference proteome</keyword>
<dbReference type="AlphaFoldDB" id="A0A4Y8CPP3"/>
<name>A0A4Y8CPP3_9HELO</name>
<protein>
    <submittedName>
        <fullName evidence="1">Uncharacterized protein</fullName>
    </submittedName>
</protein>
<accession>A0A4Y8CPP3</accession>
<evidence type="ECO:0000313" key="2">
    <source>
        <dbReference type="Proteomes" id="UP000297299"/>
    </source>
</evidence>
<organism evidence="1 2">
    <name type="scientific">Botryotinia calthae</name>
    <dbReference type="NCBI Taxonomy" id="38488"/>
    <lineage>
        <taxon>Eukaryota</taxon>
        <taxon>Fungi</taxon>
        <taxon>Dikarya</taxon>
        <taxon>Ascomycota</taxon>
        <taxon>Pezizomycotina</taxon>
        <taxon>Leotiomycetes</taxon>
        <taxon>Helotiales</taxon>
        <taxon>Sclerotiniaceae</taxon>
        <taxon>Botryotinia</taxon>
    </lineage>
</organism>
<proteinExistence type="predicted"/>
<gene>
    <name evidence="1" type="ORF">BOTCAL_0454g00030</name>
</gene>
<dbReference type="EMBL" id="PHWZ01000453">
    <property type="protein sequence ID" value="TEY39692.1"/>
    <property type="molecule type" value="Genomic_DNA"/>
</dbReference>
<comment type="caution">
    <text evidence="1">The sequence shown here is derived from an EMBL/GenBank/DDBJ whole genome shotgun (WGS) entry which is preliminary data.</text>
</comment>
<evidence type="ECO:0000313" key="1">
    <source>
        <dbReference type="EMBL" id="TEY39692.1"/>
    </source>
</evidence>
<reference evidence="1 2" key="1">
    <citation type="submission" date="2017-11" db="EMBL/GenBank/DDBJ databases">
        <title>Comparative genomics of Botrytis spp.</title>
        <authorList>
            <person name="Valero-Jimenez C.A."/>
            <person name="Tapia P."/>
            <person name="Veloso J."/>
            <person name="Silva-Moreno E."/>
            <person name="Staats M."/>
            <person name="Valdes J.H."/>
            <person name="Van Kan J.A.L."/>
        </authorList>
    </citation>
    <scope>NUCLEOTIDE SEQUENCE [LARGE SCALE GENOMIC DNA]</scope>
    <source>
        <strain evidence="1 2">MUCL2830</strain>
    </source>
</reference>
<dbReference type="Proteomes" id="UP000297299">
    <property type="component" value="Unassembled WGS sequence"/>
</dbReference>